<keyword evidence="4" id="KW-1185">Reference proteome</keyword>
<dbReference type="InterPro" id="IPR050101">
    <property type="entry name" value="CinA"/>
</dbReference>
<dbReference type="HAMAP" id="MF_00226_B">
    <property type="entry name" value="CinA_B"/>
    <property type="match status" value="1"/>
</dbReference>
<dbReference type="EMBL" id="AEEH01000048">
    <property type="protein sequence ID" value="EFM24716.1"/>
    <property type="molecule type" value="Genomic_DNA"/>
</dbReference>
<dbReference type="NCBIfam" id="TIGR00199">
    <property type="entry name" value="PncC_domain"/>
    <property type="match status" value="1"/>
</dbReference>
<dbReference type="InterPro" id="IPR008136">
    <property type="entry name" value="CinA_C"/>
</dbReference>
<protein>
    <recommendedName>
        <fullName evidence="1">Putative competence-damage inducible protein</fullName>
    </recommendedName>
</protein>
<name>E0NN43_9FIRM</name>
<dbReference type="Gene3D" id="3.90.950.20">
    <property type="entry name" value="CinA-like"/>
    <property type="match status" value="1"/>
</dbReference>
<dbReference type="Proteomes" id="UP000003280">
    <property type="component" value="Unassembled WGS sequence"/>
</dbReference>
<dbReference type="PANTHER" id="PTHR13939">
    <property type="entry name" value="NICOTINAMIDE-NUCLEOTIDE AMIDOHYDROLASE PNCC"/>
    <property type="match status" value="1"/>
</dbReference>
<dbReference type="SUPFAM" id="SSF53218">
    <property type="entry name" value="Molybdenum cofactor biosynthesis proteins"/>
    <property type="match status" value="1"/>
</dbReference>
<organism evidence="3 4">
    <name type="scientific">Peptoniphilus duerdenii ATCC BAA-1640</name>
    <dbReference type="NCBI Taxonomy" id="862517"/>
    <lineage>
        <taxon>Bacteria</taxon>
        <taxon>Bacillati</taxon>
        <taxon>Bacillota</taxon>
        <taxon>Tissierellia</taxon>
        <taxon>Tissierellales</taxon>
        <taxon>Peptoniphilaceae</taxon>
        <taxon>Peptoniphilus</taxon>
    </lineage>
</organism>
<dbReference type="STRING" id="862517.HMPREF9225_1582"/>
<dbReference type="eggNOG" id="COG1058">
    <property type="taxonomic scope" value="Bacteria"/>
</dbReference>
<dbReference type="SMART" id="SM00852">
    <property type="entry name" value="MoCF_biosynth"/>
    <property type="match status" value="1"/>
</dbReference>
<accession>E0NN43</accession>
<dbReference type="PIRSF" id="PIRSF006728">
    <property type="entry name" value="CinA"/>
    <property type="match status" value="1"/>
</dbReference>
<dbReference type="InterPro" id="IPR036425">
    <property type="entry name" value="MoaB/Mog-like_dom_sf"/>
</dbReference>
<evidence type="ECO:0000313" key="4">
    <source>
        <dbReference type="Proteomes" id="UP000003280"/>
    </source>
</evidence>
<dbReference type="CDD" id="cd00885">
    <property type="entry name" value="cinA"/>
    <property type="match status" value="1"/>
</dbReference>
<dbReference type="Pfam" id="PF00994">
    <property type="entry name" value="MoCF_biosynth"/>
    <property type="match status" value="1"/>
</dbReference>
<dbReference type="PANTHER" id="PTHR13939:SF0">
    <property type="entry name" value="NMN AMIDOHYDROLASE-LIKE PROTEIN YFAY"/>
    <property type="match status" value="1"/>
</dbReference>
<evidence type="ECO:0000259" key="2">
    <source>
        <dbReference type="SMART" id="SM00852"/>
    </source>
</evidence>
<dbReference type="SUPFAM" id="SSF142433">
    <property type="entry name" value="CinA-like"/>
    <property type="match status" value="1"/>
</dbReference>
<dbReference type="eggNOG" id="COG1546">
    <property type="taxonomic scope" value="Bacteria"/>
</dbReference>
<proteinExistence type="inferred from homology"/>
<gene>
    <name evidence="1" type="primary">cinA</name>
    <name evidence="3" type="ORF">HMPREF9225_1582</name>
</gene>
<dbReference type="HOGENOM" id="CLU_030805_9_3_9"/>
<comment type="caution">
    <text evidence="3">The sequence shown here is derived from an EMBL/GenBank/DDBJ whole genome shotgun (WGS) entry which is preliminary data.</text>
</comment>
<dbReference type="InterPro" id="IPR036653">
    <property type="entry name" value="CinA-like_C"/>
</dbReference>
<feature type="domain" description="MoaB/Mog" evidence="2">
    <location>
        <begin position="8"/>
        <end position="175"/>
    </location>
</feature>
<sequence length="401" mass="44686">MKTSNIVEIISVGDEVLRGFTVNTNGAYLAKYLFDRGYIIKYQTNIGDNEFDVTEAIKVASKRASHIFLIGGLGPTEDDLTKEILAKYLGRNLIEHKESLLNLEKYYKGRNRKLTKSSKKQIMVLENSTVLNNLVGIAPGEILEENGIKYYLLPGPPREFHFLVDEYFDKYLEKEVFYSEKINVHALGESPIEVRLRKLGIDGDITVNTYAKGAFTEIDAISYSKDKTKFETCMSLIKNEFKGFTFEENSLEEAIVKRLIEKGLKISFMESITGGRLASSITSVPGSSNVLKESYVTYSNEAKIKLGVDKDIIEKYSVVSKETARSMVEALEKITGADIVVSVTGEAGPVPSVKDVGTVYSSIKYRDEIEDLSFNFSGSRENIQNSSTTSILSRILLIIGG</sequence>
<dbReference type="Pfam" id="PF02464">
    <property type="entry name" value="CinA"/>
    <property type="match status" value="1"/>
</dbReference>
<dbReference type="InterPro" id="IPR008135">
    <property type="entry name" value="Competence-induced_CinA"/>
</dbReference>
<dbReference type="AlphaFoldDB" id="E0NN43"/>
<comment type="similarity">
    <text evidence="1">Belongs to the CinA family.</text>
</comment>
<dbReference type="InterPro" id="IPR001453">
    <property type="entry name" value="MoaB/Mog_dom"/>
</dbReference>
<dbReference type="Gene3D" id="3.40.980.10">
    <property type="entry name" value="MoaB/Mog-like domain"/>
    <property type="match status" value="1"/>
</dbReference>
<evidence type="ECO:0000313" key="3">
    <source>
        <dbReference type="EMBL" id="EFM24716.1"/>
    </source>
</evidence>
<dbReference type="NCBIfam" id="TIGR00200">
    <property type="entry name" value="cinA_nterm"/>
    <property type="match status" value="1"/>
</dbReference>
<dbReference type="RefSeq" id="WP_008902357.1">
    <property type="nucleotide sequence ID" value="NZ_GL397071.1"/>
</dbReference>
<reference evidence="3 4" key="1">
    <citation type="submission" date="2010-07" db="EMBL/GenBank/DDBJ databases">
        <authorList>
            <person name="Muzny D."/>
            <person name="Qin X."/>
            <person name="Deng J."/>
            <person name="Jiang H."/>
            <person name="Liu Y."/>
            <person name="Qu J."/>
            <person name="Song X.-Z."/>
            <person name="Zhang L."/>
            <person name="Thornton R."/>
            <person name="Coyle M."/>
            <person name="Francisco L."/>
            <person name="Jackson L."/>
            <person name="Javaid M."/>
            <person name="Korchina V."/>
            <person name="Kovar C."/>
            <person name="Mata R."/>
            <person name="Mathew T."/>
            <person name="Ngo R."/>
            <person name="Nguyen L."/>
            <person name="Nguyen N."/>
            <person name="Okwuonu G."/>
            <person name="Ongeri F."/>
            <person name="Pham C."/>
            <person name="Simmons D."/>
            <person name="Wilczek-Boney K."/>
            <person name="Hale W."/>
            <person name="Jakkamsetti A."/>
            <person name="Pham P."/>
            <person name="Ruth R."/>
            <person name="San Lucas F."/>
            <person name="Warren J."/>
            <person name="Zhang J."/>
            <person name="Zhao Z."/>
            <person name="Zhou C."/>
            <person name="Zhu D."/>
            <person name="Lee S."/>
            <person name="Bess C."/>
            <person name="Blankenburg K."/>
            <person name="Forbes L."/>
            <person name="Fu Q."/>
            <person name="Gubbala S."/>
            <person name="Hirani K."/>
            <person name="Jayaseelan J.C."/>
            <person name="Lara F."/>
            <person name="Munidasa M."/>
            <person name="Palculict T."/>
            <person name="Patil S."/>
            <person name="Pu L.-L."/>
            <person name="Saada N."/>
            <person name="Tang L."/>
            <person name="Weissenberger G."/>
            <person name="Zhu Y."/>
            <person name="Hemphill L."/>
            <person name="Shang Y."/>
            <person name="Youmans B."/>
            <person name="Ayvaz T."/>
            <person name="Ross M."/>
            <person name="Santibanez J."/>
            <person name="Aqrawi P."/>
            <person name="Gross S."/>
            <person name="Joshi V."/>
            <person name="Fowler G."/>
            <person name="Nazareth L."/>
            <person name="Reid J."/>
            <person name="Worley K."/>
            <person name="Petrosino J."/>
            <person name="Highlander S."/>
            <person name="Gibbs R."/>
        </authorList>
    </citation>
    <scope>NUCLEOTIDE SEQUENCE [LARGE SCALE GENOMIC DNA]</scope>
    <source>
        <strain evidence="3 4">ATCC BAA-1640</strain>
    </source>
</reference>
<evidence type="ECO:0000256" key="1">
    <source>
        <dbReference type="HAMAP-Rule" id="MF_00226"/>
    </source>
</evidence>